<evidence type="ECO:0000313" key="8">
    <source>
        <dbReference type="EMBL" id="CCV64450.1"/>
    </source>
</evidence>
<evidence type="ECO:0000256" key="3">
    <source>
        <dbReference type="ARBA" id="ARBA00023239"/>
    </source>
</evidence>
<organism evidence="8 9">
    <name type="scientific">Alteracholeplasma palmae (strain ATCC 49389 / J233)</name>
    <name type="common">Acholeplasma palmae</name>
    <dbReference type="NCBI Taxonomy" id="1318466"/>
    <lineage>
        <taxon>Bacteria</taxon>
        <taxon>Bacillati</taxon>
        <taxon>Mycoplasmatota</taxon>
        <taxon>Mollicutes</taxon>
        <taxon>Acholeplasmatales</taxon>
        <taxon>Acholeplasmataceae</taxon>
        <taxon>Acholeplasma</taxon>
    </lineage>
</organism>
<feature type="active site" description="Schiff-base intermediate with acetaldehyde" evidence="7">
    <location>
        <position position="151"/>
    </location>
</feature>
<dbReference type="AlphaFoldDB" id="U4KQ93"/>
<evidence type="ECO:0000256" key="1">
    <source>
        <dbReference type="ARBA" id="ARBA00010936"/>
    </source>
</evidence>
<dbReference type="GO" id="GO:0004139">
    <property type="term" value="F:deoxyribose-phosphate aldolase activity"/>
    <property type="evidence" value="ECO:0007669"/>
    <property type="project" value="UniProtKB-UniRule"/>
</dbReference>
<protein>
    <recommendedName>
        <fullName evidence="7">Deoxyribose-phosphate aldolase</fullName>
        <shortName evidence="7">DERA</shortName>
        <ecNumber evidence="7">4.1.2.4</ecNumber>
    </recommendedName>
    <alternativeName>
        <fullName evidence="7">2-deoxy-D-ribose 5-phosphate aldolase</fullName>
    </alternativeName>
    <alternativeName>
        <fullName evidence="7">Phosphodeoxyriboaldolase</fullName>
        <shortName evidence="7">Deoxyriboaldolase</shortName>
    </alternativeName>
</protein>
<name>U4KQ93_ALTPJ</name>
<dbReference type="InterPro" id="IPR013785">
    <property type="entry name" value="Aldolase_TIM"/>
</dbReference>
<accession>U4KQ93</accession>
<evidence type="ECO:0000256" key="7">
    <source>
        <dbReference type="HAMAP-Rule" id="MF_00114"/>
    </source>
</evidence>
<dbReference type="GO" id="GO:0005737">
    <property type="term" value="C:cytoplasm"/>
    <property type="evidence" value="ECO:0007669"/>
    <property type="project" value="UniProtKB-SubCell"/>
</dbReference>
<keyword evidence="3 7" id="KW-0456">Lyase</keyword>
<dbReference type="GO" id="GO:0006018">
    <property type="term" value="P:2-deoxyribose 1-phosphate catabolic process"/>
    <property type="evidence" value="ECO:0007669"/>
    <property type="project" value="UniProtKB-UniRule"/>
</dbReference>
<dbReference type="NCBIfam" id="TIGR00126">
    <property type="entry name" value="deoC"/>
    <property type="match status" value="1"/>
</dbReference>
<dbReference type="PIRSF" id="PIRSF001357">
    <property type="entry name" value="DeoC"/>
    <property type="match status" value="1"/>
</dbReference>
<dbReference type="EMBL" id="FO681347">
    <property type="protein sequence ID" value="CCV64450.1"/>
    <property type="molecule type" value="Genomic_DNA"/>
</dbReference>
<dbReference type="UniPathway" id="UPA00002">
    <property type="reaction ID" value="UER00468"/>
</dbReference>
<dbReference type="KEGG" id="apal:BN85408730"/>
<evidence type="ECO:0000313" key="9">
    <source>
        <dbReference type="Proteomes" id="UP000032740"/>
    </source>
</evidence>
<dbReference type="EC" id="4.1.2.4" evidence="7"/>
<dbReference type="Pfam" id="PF01791">
    <property type="entry name" value="DeoC"/>
    <property type="match status" value="1"/>
</dbReference>
<dbReference type="Gene3D" id="3.20.20.70">
    <property type="entry name" value="Aldolase class I"/>
    <property type="match status" value="1"/>
</dbReference>
<evidence type="ECO:0000256" key="5">
    <source>
        <dbReference type="ARBA" id="ARBA00048791"/>
    </source>
</evidence>
<gene>
    <name evidence="7 8" type="primary">deoC</name>
    <name evidence="8" type="ORF">BN85408730</name>
</gene>
<dbReference type="RefSeq" id="WP_026659781.1">
    <property type="nucleotide sequence ID" value="NC_022538.1"/>
</dbReference>
<comment type="pathway">
    <text evidence="7">Carbohydrate degradation; 2-deoxy-D-ribose 1-phosphate degradation; D-glyceraldehyde 3-phosphate and acetaldehyde from 2-deoxy-alpha-D-ribose 1-phosphate: step 2/2.</text>
</comment>
<dbReference type="GO" id="GO:0009264">
    <property type="term" value="P:deoxyribonucleotide catabolic process"/>
    <property type="evidence" value="ECO:0007669"/>
    <property type="project" value="UniProtKB-UniRule"/>
</dbReference>
<evidence type="ECO:0000256" key="4">
    <source>
        <dbReference type="ARBA" id="ARBA00023270"/>
    </source>
</evidence>
<dbReference type="OrthoDB" id="9778711at2"/>
<feature type="active site" description="Proton donor/acceptor" evidence="7">
    <location>
        <position position="89"/>
    </location>
</feature>
<proteinExistence type="inferred from homology"/>
<sequence length="220" mass="23501">MKLNEYIDHTKLGPIVSKEDIDKLTQEAIEYSFKSVCVSPVWVSYAASLLKGKSPLVCTVIGFPHGTHTKEVKAYETADAIKNGADEIDMVVNVALVKAHDAKGIFEDISSVVKAASGKTVKVIIETAYLSKEEIILVCEQAVKAKANFVKTSTGYASSGATKDDVALMKEIVKDHAFVKASGGVRTFEDAMIMINAGASRIGTSNGVALVNHKEATSGY</sequence>
<dbReference type="SMART" id="SM01133">
    <property type="entry name" value="DeoC"/>
    <property type="match status" value="1"/>
</dbReference>
<keyword evidence="2 7" id="KW-0963">Cytoplasm</keyword>
<dbReference type="STRING" id="1318466.BN85408730"/>
<reference evidence="8 9" key="1">
    <citation type="journal article" date="2013" name="J. Mol. Microbiol. Biotechnol.">
        <title>Analysis of the Complete Genomes of Acholeplasma brassicae , A. palmae and A. laidlawii and Their Comparison to the Obligate Parasites from ' Candidatus Phytoplasma'.</title>
        <authorList>
            <person name="Kube M."/>
            <person name="Siewert C."/>
            <person name="Migdoll A.M."/>
            <person name="Duduk B."/>
            <person name="Holz S."/>
            <person name="Rabus R."/>
            <person name="Seemuller E."/>
            <person name="Mitrovic J."/>
            <person name="Muller I."/>
            <person name="Buttner C."/>
            <person name="Reinhardt R."/>
        </authorList>
    </citation>
    <scope>NUCLEOTIDE SEQUENCE [LARGE SCALE GENOMIC DNA]</scope>
    <source>
        <strain evidence="8 9">J233</strain>
    </source>
</reference>
<dbReference type="CDD" id="cd00959">
    <property type="entry name" value="DeoC"/>
    <property type="match status" value="1"/>
</dbReference>
<dbReference type="InterPro" id="IPR011343">
    <property type="entry name" value="DeoC"/>
</dbReference>
<evidence type="ECO:0000256" key="2">
    <source>
        <dbReference type="ARBA" id="ARBA00022490"/>
    </source>
</evidence>
<dbReference type="PANTHER" id="PTHR10889">
    <property type="entry name" value="DEOXYRIBOSE-PHOSPHATE ALDOLASE"/>
    <property type="match status" value="1"/>
</dbReference>
<comment type="subcellular location">
    <subcellularLocation>
        <location evidence="7">Cytoplasm</location>
    </subcellularLocation>
</comment>
<dbReference type="HOGENOM" id="CLU_053595_0_1_14"/>
<comment type="similarity">
    <text evidence="1 7">Belongs to the DeoC/FbaB aldolase family. DeoC type 1 subfamily.</text>
</comment>
<dbReference type="InterPro" id="IPR002915">
    <property type="entry name" value="DeoC/FbaB/LacD_aldolase"/>
</dbReference>
<dbReference type="InterPro" id="IPR028581">
    <property type="entry name" value="DeoC_typeI"/>
</dbReference>
<dbReference type="HAMAP" id="MF_00114">
    <property type="entry name" value="DeoC_type1"/>
    <property type="match status" value="1"/>
</dbReference>
<evidence type="ECO:0000256" key="6">
    <source>
        <dbReference type="ARBA" id="ARBA00056337"/>
    </source>
</evidence>
<feature type="active site" description="Proton donor/acceptor" evidence="7">
    <location>
        <position position="180"/>
    </location>
</feature>
<comment type="function">
    <text evidence="6 7">Catalyzes a reversible aldol reaction between acetaldehyde and D-glyceraldehyde 3-phosphate to generate 2-deoxy-D-ribose 5-phosphate.</text>
</comment>
<dbReference type="Proteomes" id="UP000032740">
    <property type="component" value="Chromosome"/>
</dbReference>
<keyword evidence="9" id="KW-1185">Reference proteome</keyword>
<comment type="catalytic activity">
    <reaction evidence="5 7">
        <text>2-deoxy-D-ribose 5-phosphate = D-glyceraldehyde 3-phosphate + acetaldehyde</text>
        <dbReference type="Rhea" id="RHEA:12821"/>
        <dbReference type="ChEBI" id="CHEBI:15343"/>
        <dbReference type="ChEBI" id="CHEBI:59776"/>
        <dbReference type="ChEBI" id="CHEBI:62877"/>
        <dbReference type="EC" id="4.1.2.4"/>
    </reaction>
</comment>
<dbReference type="PANTHER" id="PTHR10889:SF1">
    <property type="entry name" value="DEOXYRIBOSE-PHOSPHATE ALDOLASE"/>
    <property type="match status" value="1"/>
</dbReference>
<dbReference type="GO" id="GO:0016052">
    <property type="term" value="P:carbohydrate catabolic process"/>
    <property type="evidence" value="ECO:0007669"/>
    <property type="project" value="TreeGrafter"/>
</dbReference>
<dbReference type="SUPFAM" id="SSF51569">
    <property type="entry name" value="Aldolase"/>
    <property type="match status" value="1"/>
</dbReference>
<keyword evidence="4 7" id="KW-0704">Schiff base</keyword>
<dbReference type="FunFam" id="3.20.20.70:FF:000044">
    <property type="entry name" value="Deoxyribose-phosphate aldolase"/>
    <property type="match status" value="1"/>
</dbReference>